<dbReference type="VEuPathDB" id="FungiDB:PSTT_09519"/>
<protein>
    <submittedName>
        <fullName evidence="1">Uncharacterized protein</fullName>
    </submittedName>
</protein>
<dbReference type="VEuPathDB" id="FungiDB:PSHT_09896"/>
<dbReference type="Proteomes" id="UP000239156">
    <property type="component" value="Unassembled WGS sequence"/>
</dbReference>
<evidence type="ECO:0000313" key="1">
    <source>
        <dbReference type="EMBL" id="POW05763.1"/>
    </source>
</evidence>
<name>A0A2S4V894_9BASI</name>
<dbReference type="EMBL" id="PKSL01000094">
    <property type="protein sequence ID" value="POW05763.1"/>
    <property type="molecule type" value="Genomic_DNA"/>
</dbReference>
<gene>
    <name evidence="1" type="ORF">PSTT_09519</name>
</gene>
<comment type="caution">
    <text evidence="1">The sequence shown here is derived from an EMBL/GenBank/DDBJ whole genome shotgun (WGS) entry which is preliminary data.</text>
</comment>
<proteinExistence type="predicted"/>
<organism evidence="1 2">
    <name type="scientific">Puccinia striiformis</name>
    <dbReference type="NCBI Taxonomy" id="27350"/>
    <lineage>
        <taxon>Eukaryota</taxon>
        <taxon>Fungi</taxon>
        <taxon>Dikarya</taxon>
        <taxon>Basidiomycota</taxon>
        <taxon>Pucciniomycotina</taxon>
        <taxon>Pucciniomycetes</taxon>
        <taxon>Pucciniales</taxon>
        <taxon>Pucciniaceae</taxon>
        <taxon>Puccinia</taxon>
    </lineage>
</organism>
<dbReference type="AlphaFoldDB" id="A0A2S4V894"/>
<keyword evidence="2" id="KW-1185">Reference proteome</keyword>
<reference evidence="1" key="1">
    <citation type="submission" date="2017-12" db="EMBL/GenBank/DDBJ databases">
        <title>Gene loss provides genomic basis for host adaptation in cereal stripe rust fungi.</title>
        <authorList>
            <person name="Xia C."/>
        </authorList>
    </citation>
    <scope>NUCLEOTIDE SEQUENCE [LARGE SCALE GENOMIC DNA]</scope>
    <source>
        <strain evidence="1">93-210</strain>
    </source>
</reference>
<sequence>MITRLLLLILLVFDFVAGIEVQQPGRLRDPAQDIAITIHPEEVRRSPDTIESDKPFGPCTLETDDKDLAPSLSALKRESIQSSQRHHLAIQIPVHGEDSDGDKPPTSHSPSETKASSSLGDGEHGSKWIWTERHKLGITCPTCRTILRYPNGDRVEAPEDPPPGMQASPERSVVDDLMEDEYSNRSCWNPVAKIWKFPVSSHYGFQLGPTLTAFAIVLFLALISNHFAPRTKHYH</sequence>
<accession>A0A2S4V894</accession>
<evidence type="ECO:0000313" key="2">
    <source>
        <dbReference type="Proteomes" id="UP000239156"/>
    </source>
</evidence>